<dbReference type="EMBL" id="GG662704">
    <property type="protein sequence ID" value="EAR95530.3"/>
    <property type="molecule type" value="Genomic_DNA"/>
</dbReference>
<dbReference type="InParanoid" id="Q23FT0"/>
<feature type="compositionally biased region" description="Polar residues" evidence="1">
    <location>
        <begin position="754"/>
        <end position="779"/>
    </location>
</feature>
<proteinExistence type="predicted"/>
<name>Q23FT0_TETTS</name>
<evidence type="ECO:0000313" key="2">
    <source>
        <dbReference type="EMBL" id="EAR95530.3"/>
    </source>
</evidence>
<sequence length="1096" mass="126127">MIPSIVRQSNANIAATQKIQEESSQQTCSSINQLNSAIDISPYVHSSVFEVLQPSKNLQIKVCSIANLETIEDDVYQKLIKKEKSNPQRLTPQIRGLDNKELQRNNNDFRSQKNLKQGQLFGNPNNKNVELQKDKLSQQEQIDLNNLLKIRNLSENNTANLVGNQKKGILKQFNRQASIIKMNQKAEEEDVLIQLNMFAKKNQSSLTPKNLQFLAVKKDQLENTLNYLDQLNKANEESQRNSMYILEKDLGNKYTVKSFNKILPSSENHQIVIKSFANIPEQLSKTEISSQTNIEQQKVLNFQKQSASKAANMENQSPAKEQNTLNMVNQQPFVVTSYHSRNKSTNYQQMTPKALLKRNQSIPFQIDNLHVSNIKESIKNYPVNSPQISNPDTQSNNNTIKLIGNNHNYKPNQVINQNKHESSNSKTNILLRNSQTLQLEEINQTQINPSTLDKIDQISYDKSDKSIENTDPLPNIKWKNEPLVRSIQKQKTFSYKNEGQKTKNISFLNLQEVNNFNRDPLSSRKTADTTPFDTKPILNMENHVQLLKAKAELISPISNNIFESEDRKSTQIDSQFNSLLKKNEDDKSQNATKDTRHISPFSISQNPHKSQFKEKHEMQTVKQKMDNFQNSKFESPIKTPTVTFLESEIKDTKNSASQNPLENSNQQQKNKRLSKLSSQEFGSAIKKLSLNQPFNENINEKQSNQEQNLHSMNISYLNSFAKPQTIINTAVLSQTTSNSLKKQTELESPFKLKLNQNPSISSEGLESNQTLTSKSNNKQINEKNLEPVSQFIKNLCQQDFSDNIDVPQSIQQLNKEDIYQSERYQEFQSNQNEIFNKFISQPPYIQGKVKCGLADFIKQKKNLEMNRLKTYYKFGFSATNKDEKSLKLQHVLEGVVPSYETGNIQCSELWSEKHLKIIHDRVNFNQEKQFIQSYISYKQRNPANKYVVHKKVNSLDQQSLQGIKHDKLKKQQQSKTGCLTDRQKVDHKINLSLEGQAEPASSQNLSSSKKLNTKSSSMTQTNFKQILPSSMQLIIFKTQTKTKILTKRFIKTNSISDLRREKQLFKDLISFTDRVIKNNHREIKAYSNIKKFEDED</sequence>
<dbReference type="RefSeq" id="XP_001015775.3">
    <property type="nucleotide sequence ID" value="XM_001015775.3"/>
</dbReference>
<keyword evidence="3" id="KW-1185">Reference proteome</keyword>
<evidence type="ECO:0000313" key="3">
    <source>
        <dbReference type="Proteomes" id="UP000009168"/>
    </source>
</evidence>
<dbReference type="HOGENOM" id="CLU_281124_0_0_1"/>
<feature type="region of interest" description="Disordered" evidence="1">
    <location>
        <begin position="580"/>
        <end position="615"/>
    </location>
</feature>
<accession>Q23FT0</accession>
<feature type="region of interest" description="Disordered" evidence="1">
    <location>
        <begin position="749"/>
        <end position="779"/>
    </location>
</feature>
<protein>
    <submittedName>
        <fullName evidence="2">Uncharacterized protein</fullName>
    </submittedName>
</protein>
<dbReference type="Proteomes" id="UP000009168">
    <property type="component" value="Unassembled WGS sequence"/>
</dbReference>
<gene>
    <name evidence="2" type="ORF">TTHERM_00079340</name>
</gene>
<reference evidence="3" key="1">
    <citation type="journal article" date="2006" name="PLoS Biol.">
        <title>Macronuclear genome sequence of the ciliate Tetrahymena thermophila, a model eukaryote.</title>
        <authorList>
            <person name="Eisen J.A."/>
            <person name="Coyne R.S."/>
            <person name="Wu M."/>
            <person name="Wu D."/>
            <person name="Thiagarajan M."/>
            <person name="Wortman J.R."/>
            <person name="Badger J.H."/>
            <person name="Ren Q."/>
            <person name="Amedeo P."/>
            <person name="Jones K.M."/>
            <person name="Tallon L.J."/>
            <person name="Delcher A.L."/>
            <person name="Salzberg S.L."/>
            <person name="Silva J.C."/>
            <person name="Haas B.J."/>
            <person name="Majoros W.H."/>
            <person name="Farzad M."/>
            <person name="Carlton J.M."/>
            <person name="Smith R.K. Jr."/>
            <person name="Garg J."/>
            <person name="Pearlman R.E."/>
            <person name="Karrer K.M."/>
            <person name="Sun L."/>
            <person name="Manning G."/>
            <person name="Elde N.C."/>
            <person name="Turkewitz A.P."/>
            <person name="Asai D.J."/>
            <person name="Wilkes D.E."/>
            <person name="Wang Y."/>
            <person name="Cai H."/>
            <person name="Collins K."/>
            <person name="Stewart B.A."/>
            <person name="Lee S.R."/>
            <person name="Wilamowska K."/>
            <person name="Weinberg Z."/>
            <person name="Ruzzo W.L."/>
            <person name="Wloga D."/>
            <person name="Gaertig J."/>
            <person name="Frankel J."/>
            <person name="Tsao C.-C."/>
            <person name="Gorovsky M.A."/>
            <person name="Keeling P.J."/>
            <person name="Waller R.F."/>
            <person name="Patron N.J."/>
            <person name="Cherry J.M."/>
            <person name="Stover N.A."/>
            <person name="Krieger C.J."/>
            <person name="del Toro C."/>
            <person name="Ryder H.F."/>
            <person name="Williamson S.C."/>
            <person name="Barbeau R.A."/>
            <person name="Hamilton E.P."/>
            <person name="Orias E."/>
        </authorList>
    </citation>
    <scope>NUCLEOTIDE SEQUENCE [LARGE SCALE GENOMIC DNA]</scope>
    <source>
        <strain evidence="3">SB210</strain>
    </source>
</reference>
<organism evidence="2 3">
    <name type="scientific">Tetrahymena thermophila (strain SB210)</name>
    <dbReference type="NCBI Taxonomy" id="312017"/>
    <lineage>
        <taxon>Eukaryota</taxon>
        <taxon>Sar</taxon>
        <taxon>Alveolata</taxon>
        <taxon>Ciliophora</taxon>
        <taxon>Intramacronucleata</taxon>
        <taxon>Oligohymenophorea</taxon>
        <taxon>Hymenostomatida</taxon>
        <taxon>Tetrahymenina</taxon>
        <taxon>Tetrahymenidae</taxon>
        <taxon>Tetrahymena</taxon>
    </lineage>
</organism>
<feature type="compositionally biased region" description="Polar residues" evidence="1">
    <location>
        <begin position="654"/>
        <end position="668"/>
    </location>
</feature>
<dbReference type="AlphaFoldDB" id="Q23FT0"/>
<evidence type="ECO:0000256" key="1">
    <source>
        <dbReference type="SAM" id="MobiDB-lite"/>
    </source>
</evidence>
<feature type="compositionally biased region" description="Basic and acidic residues" evidence="1">
    <location>
        <begin position="581"/>
        <end position="597"/>
    </location>
</feature>
<feature type="region of interest" description="Disordered" evidence="1">
    <location>
        <begin position="651"/>
        <end position="677"/>
    </location>
</feature>
<dbReference type="GeneID" id="7845612"/>
<dbReference type="KEGG" id="tet:TTHERM_00079340"/>